<evidence type="ECO:0000259" key="2">
    <source>
        <dbReference type="PROSITE" id="PS50110"/>
    </source>
</evidence>
<keyword evidence="1" id="KW-0597">Phosphoprotein</keyword>
<name>A0A6I6EAZ2_THETI</name>
<feature type="modified residue" description="4-aspartylphosphate" evidence="1">
    <location>
        <position position="57"/>
    </location>
</feature>
<evidence type="ECO:0000256" key="1">
    <source>
        <dbReference type="PROSITE-ProRule" id="PRU00169"/>
    </source>
</evidence>
<dbReference type="PROSITE" id="PS51832">
    <property type="entry name" value="HD_GYP"/>
    <property type="match status" value="1"/>
</dbReference>
<dbReference type="Pfam" id="PF00072">
    <property type="entry name" value="Response_reg"/>
    <property type="match status" value="1"/>
</dbReference>
<dbReference type="InterPro" id="IPR037522">
    <property type="entry name" value="HD_GYP_dom"/>
</dbReference>
<evidence type="ECO:0000313" key="5">
    <source>
        <dbReference type="Proteomes" id="UP000426424"/>
    </source>
</evidence>
<feature type="domain" description="Response regulatory" evidence="2">
    <location>
        <begin position="8"/>
        <end position="124"/>
    </location>
</feature>
<dbReference type="OrthoDB" id="9802066at2"/>
<sequence length="381" mass="42682">MMDDGLATILIVDDSPENLAVLSELLQTEYRVRAATSGKKALRVVKTAPKPDLILLDVMMPEMDGYEVFARLRADPETRDIPVIFVTAMHSTEAEIRGLDVGAVDYIAKPIVPPILRARVHTQLELKQARDWLKNQNDYLEIELARRMSENLLIQDVTIHALAHLAEIRDPETGNHLRRTQGYVRALAEQLSDHPRFADFLTPHAIELLVKSAPLHDIGKVGIPDHILLKPGPLTPEEWEIMKTHAKLGRDAIEQAERDVERPLEFLTMAKDIAHYHHERWDGTGYPEGLAGDDIPIAARLMALADVFDAIISQRVYKPPLSFEESYAIIVAGRGTHFDPDVVDAFVARFDEFQRVATRYGETETAASNRLPSFGDAATAK</sequence>
<dbReference type="CDD" id="cd00077">
    <property type="entry name" value="HDc"/>
    <property type="match status" value="1"/>
</dbReference>
<reference evidence="4 5" key="1">
    <citation type="submission" date="2019-12" db="EMBL/GenBank/DDBJ databases">
        <title>The complete genome of the thermophilic, anoxygenic phototrophic gammaproteobacterium Thermochromatium tepidum.</title>
        <authorList>
            <person name="Sattley W.M."/>
            <person name="Swingley W.D."/>
            <person name="Burchell B.M."/>
            <person name="Gurbani S.A."/>
            <person name="Kujawa C.M."/>
            <person name="Nuccio D.A."/>
            <person name="Schladweiler J."/>
            <person name="Shaffer K.N."/>
            <person name="Stokes L.M."/>
            <person name="Touchman J.W."/>
            <person name="Blankenship R.E."/>
            <person name="Madigan M.T."/>
        </authorList>
    </citation>
    <scope>NUCLEOTIDE SEQUENCE [LARGE SCALE GENOMIC DNA]</scope>
    <source>
        <strain evidence="4 5">ATCC 43061</strain>
    </source>
</reference>
<accession>A0A6I6EAZ2</accession>
<dbReference type="Gene3D" id="1.10.3210.10">
    <property type="entry name" value="Hypothetical protein af1432"/>
    <property type="match status" value="1"/>
</dbReference>
<organism evidence="4 5">
    <name type="scientific">Thermochromatium tepidum ATCC 43061</name>
    <dbReference type="NCBI Taxonomy" id="316276"/>
    <lineage>
        <taxon>Bacteria</taxon>
        <taxon>Pseudomonadati</taxon>
        <taxon>Pseudomonadota</taxon>
        <taxon>Gammaproteobacteria</taxon>
        <taxon>Chromatiales</taxon>
        <taxon>Chromatiaceae</taxon>
        <taxon>Thermochromatium</taxon>
    </lineage>
</organism>
<dbReference type="PROSITE" id="PS50110">
    <property type="entry name" value="RESPONSE_REGULATORY"/>
    <property type="match status" value="1"/>
</dbReference>
<dbReference type="InterPro" id="IPR011006">
    <property type="entry name" value="CheY-like_superfamily"/>
</dbReference>
<dbReference type="GO" id="GO:0008081">
    <property type="term" value="F:phosphoric diester hydrolase activity"/>
    <property type="evidence" value="ECO:0007669"/>
    <property type="project" value="UniProtKB-ARBA"/>
</dbReference>
<feature type="domain" description="HD-GYP" evidence="3">
    <location>
        <begin position="151"/>
        <end position="362"/>
    </location>
</feature>
<proteinExistence type="predicted"/>
<dbReference type="SMART" id="SM00448">
    <property type="entry name" value="REC"/>
    <property type="match status" value="1"/>
</dbReference>
<evidence type="ECO:0000313" key="4">
    <source>
        <dbReference type="EMBL" id="QGU33893.1"/>
    </source>
</evidence>
<dbReference type="Pfam" id="PF13487">
    <property type="entry name" value="HD_5"/>
    <property type="match status" value="1"/>
</dbReference>
<dbReference type="PANTHER" id="PTHR45228:SF5">
    <property type="entry name" value="CYCLIC DI-GMP PHOSPHODIESTERASE VC_1348-RELATED"/>
    <property type="match status" value="1"/>
</dbReference>
<dbReference type="KEGG" id="ttp:E6P07_13460"/>
<dbReference type="InterPro" id="IPR003607">
    <property type="entry name" value="HD/PDEase_dom"/>
</dbReference>
<gene>
    <name evidence="4" type="ORF">E6P07_13460</name>
</gene>
<evidence type="ECO:0000259" key="3">
    <source>
        <dbReference type="PROSITE" id="PS51832"/>
    </source>
</evidence>
<dbReference type="Proteomes" id="UP000426424">
    <property type="component" value="Chromosome"/>
</dbReference>
<dbReference type="SMART" id="SM00471">
    <property type="entry name" value="HDc"/>
    <property type="match status" value="1"/>
</dbReference>
<dbReference type="RefSeq" id="WP_153976077.1">
    <property type="nucleotide sequence ID" value="NZ_CP039268.1"/>
</dbReference>
<dbReference type="InterPro" id="IPR052020">
    <property type="entry name" value="Cyclic_di-GMP/3'3'-cGAMP_PDE"/>
</dbReference>
<dbReference type="SUPFAM" id="SSF52172">
    <property type="entry name" value="CheY-like"/>
    <property type="match status" value="1"/>
</dbReference>
<dbReference type="SUPFAM" id="SSF109604">
    <property type="entry name" value="HD-domain/PDEase-like"/>
    <property type="match status" value="1"/>
</dbReference>
<dbReference type="PANTHER" id="PTHR45228">
    <property type="entry name" value="CYCLIC DI-GMP PHOSPHODIESTERASE TM_0186-RELATED"/>
    <property type="match status" value="1"/>
</dbReference>
<dbReference type="EMBL" id="CP039268">
    <property type="protein sequence ID" value="QGU33893.1"/>
    <property type="molecule type" value="Genomic_DNA"/>
</dbReference>
<protein>
    <submittedName>
        <fullName evidence="4">Response regulator</fullName>
    </submittedName>
</protein>
<dbReference type="Gene3D" id="3.40.50.2300">
    <property type="match status" value="1"/>
</dbReference>
<dbReference type="AlphaFoldDB" id="A0A6I6EAZ2"/>
<keyword evidence="5" id="KW-1185">Reference proteome</keyword>
<dbReference type="GO" id="GO:0000160">
    <property type="term" value="P:phosphorelay signal transduction system"/>
    <property type="evidence" value="ECO:0007669"/>
    <property type="project" value="InterPro"/>
</dbReference>
<dbReference type="CDD" id="cd19920">
    <property type="entry name" value="REC_PA4781-like"/>
    <property type="match status" value="1"/>
</dbReference>
<dbReference type="InterPro" id="IPR001789">
    <property type="entry name" value="Sig_transdc_resp-reg_receiver"/>
</dbReference>